<name>A0A9D1CKL1_9FIRM</name>
<organism evidence="1 2">
    <name type="scientific">Candidatus Faecenecus gallistercoris</name>
    <dbReference type="NCBI Taxonomy" id="2840793"/>
    <lineage>
        <taxon>Bacteria</taxon>
        <taxon>Bacillati</taxon>
        <taxon>Bacillota</taxon>
        <taxon>Bacillota incertae sedis</taxon>
        <taxon>Candidatus Faecenecus</taxon>
    </lineage>
</organism>
<reference evidence="1" key="1">
    <citation type="submission" date="2020-10" db="EMBL/GenBank/DDBJ databases">
        <authorList>
            <person name="Gilroy R."/>
        </authorList>
    </citation>
    <scope>NUCLEOTIDE SEQUENCE</scope>
    <source>
        <strain evidence="1">CHK165-10780</strain>
    </source>
</reference>
<reference evidence="1" key="2">
    <citation type="journal article" date="2021" name="PeerJ">
        <title>Extensive microbial diversity within the chicken gut microbiome revealed by metagenomics and culture.</title>
        <authorList>
            <person name="Gilroy R."/>
            <person name="Ravi A."/>
            <person name="Getino M."/>
            <person name="Pursley I."/>
            <person name="Horton D.L."/>
            <person name="Alikhan N.F."/>
            <person name="Baker D."/>
            <person name="Gharbi K."/>
            <person name="Hall N."/>
            <person name="Watson M."/>
            <person name="Adriaenssens E.M."/>
            <person name="Foster-Nyarko E."/>
            <person name="Jarju S."/>
            <person name="Secka A."/>
            <person name="Antonio M."/>
            <person name="Oren A."/>
            <person name="Chaudhuri R.R."/>
            <person name="La Ragione R."/>
            <person name="Hildebrand F."/>
            <person name="Pallen M.J."/>
        </authorList>
    </citation>
    <scope>NUCLEOTIDE SEQUENCE</scope>
    <source>
        <strain evidence="1">CHK165-10780</strain>
    </source>
</reference>
<dbReference type="InterPro" id="IPR036412">
    <property type="entry name" value="HAD-like_sf"/>
</dbReference>
<protein>
    <submittedName>
        <fullName evidence="1">Uncharacterized protein</fullName>
    </submittedName>
</protein>
<evidence type="ECO:0000313" key="1">
    <source>
        <dbReference type="EMBL" id="HIQ64623.1"/>
    </source>
</evidence>
<evidence type="ECO:0000313" key="2">
    <source>
        <dbReference type="Proteomes" id="UP000886725"/>
    </source>
</evidence>
<dbReference type="Proteomes" id="UP000886725">
    <property type="component" value="Unassembled WGS sequence"/>
</dbReference>
<sequence length="160" mass="18574">MKGRKFIDFNGVILDTESRMIELKRQHPELTWNEFANALDWDFLLRTSPVIDDAIALLREVSQMDDARTTILTNVDLIVEEIAKVHFLRNQGITLPIQFVPPSIQKSEVYIPDKDDILVDDRPDNVMFWNQCGGKGYLFDPNDQFPESLPKIKSLKNLWK</sequence>
<comment type="caution">
    <text evidence="1">The sequence shown here is derived from an EMBL/GenBank/DDBJ whole genome shotgun (WGS) entry which is preliminary data.</text>
</comment>
<dbReference type="InterPro" id="IPR023214">
    <property type="entry name" value="HAD_sf"/>
</dbReference>
<accession>A0A9D1CKL1</accession>
<dbReference type="AlphaFoldDB" id="A0A9D1CKL1"/>
<proteinExistence type="predicted"/>
<gene>
    <name evidence="1" type="ORF">IAC85_02675</name>
</gene>
<dbReference type="SUPFAM" id="SSF56784">
    <property type="entry name" value="HAD-like"/>
    <property type="match status" value="1"/>
</dbReference>
<dbReference type="EMBL" id="DVFU01000052">
    <property type="protein sequence ID" value="HIQ64623.1"/>
    <property type="molecule type" value="Genomic_DNA"/>
</dbReference>
<dbReference type="Gene3D" id="3.40.50.1000">
    <property type="entry name" value="HAD superfamily/HAD-like"/>
    <property type="match status" value="1"/>
</dbReference>